<evidence type="ECO:0000313" key="1">
    <source>
        <dbReference type="EMBL" id="CAG8534462.1"/>
    </source>
</evidence>
<protein>
    <submittedName>
        <fullName evidence="1">9673_t:CDS:1</fullName>
    </submittedName>
</protein>
<reference evidence="1" key="1">
    <citation type="submission" date="2021-06" db="EMBL/GenBank/DDBJ databases">
        <authorList>
            <person name="Kallberg Y."/>
            <person name="Tangrot J."/>
            <person name="Rosling A."/>
        </authorList>
    </citation>
    <scope>NUCLEOTIDE SEQUENCE</scope>
    <source>
        <strain evidence="1">IL203A</strain>
    </source>
</reference>
<accession>A0ACA9LKN3</accession>
<dbReference type="Proteomes" id="UP000789702">
    <property type="component" value="Unassembled WGS sequence"/>
</dbReference>
<keyword evidence="2" id="KW-1185">Reference proteome</keyword>
<dbReference type="EMBL" id="CAJVPU010004539">
    <property type="protein sequence ID" value="CAG8534462.1"/>
    <property type="molecule type" value="Genomic_DNA"/>
</dbReference>
<name>A0ACA9LKN3_9GLOM</name>
<feature type="non-terminal residue" evidence="1">
    <location>
        <position position="1"/>
    </location>
</feature>
<comment type="caution">
    <text evidence="1">The sequence shown here is derived from an EMBL/GenBank/DDBJ whole genome shotgun (WGS) entry which is preliminary data.</text>
</comment>
<evidence type="ECO:0000313" key="2">
    <source>
        <dbReference type="Proteomes" id="UP000789702"/>
    </source>
</evidence>
<sequence>DKIPFDSTFNADFLDVDKCLGTYHVDNFVPASFSLTQIMPGWNEEVLKQSPNEFNTQIKKADEDLEKLLTSSLPHIEIHSEAIYSRRRFTPLSITSSYKIINCQDIQRKENVDYVEKDNRKTSPHIKIQPDAIFNRRQSIPLTMTSPDKKINHLDKQENVESSLVLQDVINIEQDNGKISTRVEIHSKTVFNKSRLVFLKIENSSEKRNQLGNNYFFSEIVINGYFNILTLVIS</sequence>
<proteinExistence type="predicted"/>
<gene>
    <name evidence="1" type="ORF">DHETER_LOCUS4516</name>
</gene>
<organism evidence="1 2">
    <name type="scientific">Dentiscutata heterogama</name>
    <dbReference type="NCBI Taxonomy" id="1316150"/>
    <lineage>
        <taxon>Eukaryota</taxon>
        <taxon>Fungi</taxon>
        <taxon>Fungi incertae sedis</taxon>
        <taxon>Mucoromycota</taxon>
        <taxon>Glomeromycotina</taxon>
        <taxon>Glomeromycetes</taxon>
        <taxon>Diversisporales</taxon>
        <taxon>Gigasporaceae</taxon>
        <taxon>Dentiscutata</taxon>
    </lineage>
</organism>